<dbReference type="Pfam" id="PF14523">
    <property type="entry name" value="Syntaxin_2"/>
    <property type="match status" value="1"/>
</dbReference>
<evidence type="ECO:0000256" key="1">
    <source>
        <dbReference type="ARBA" id="ARBA00007457"/>
    </source>
</evidence>
<dbReference type="STRING" id="112268.A0A182VUK0"/>
<keyword evidence="2" id="KW-0734">Signal transduction inhibitor</keyword>
<reference evidence="5" key="1">
    <citation type="submission" date="2013-03" db="EMBL/GenBank/DDBJ databases">
        <title>The Genome Sequence of Anopheles minimus MINIMUS1.</title>
        <authorList>
            <consortium name="The Broad Institute Genomics Platform"/>
            <person name="Neafsey D.E."/>
            <person name="Walton C."/>
            <person name="Walker B."/>
            <person name="Young S.K."/>
            <person name="Zeng Q."/>
            <person name="Gargeya S."/>
            <person name="Fitzgerald M."/>
            <person name="Haas B."/>
            <person name="Abouelleil A."/>
            <person name="Allen A.W."/>
            <person name="Alvarado L."/>
            <person name="Arachchi H.M."/>
            <person name="Berlin A.M."/>
            <person name="Chapman S.B."/>
            <person name="Gainer-Dewar J."/>
            <person name="Goldberg J."/>
            <person name="Griggs A."/>
            <person name="Gujja S."/>
            <person name="Hansen M."/>
            <person name="Howarth C."/>
            <person name="Imamovic A."/>
            <person name="Ireland A."/>
            <person name="Larimer J."/>
            <person name="McCowan C."/>
            <person name="Murphy C."/>
            <person name="Pearson M."/>
            <person name="Poon T.W."/>
            <person name="Priest M."/>
            <person name="Roberts A."/>
            <person name="Saif S."/>
            <person name="Shea T."/>
            <person name="Sisk P."/>
            <person name="Sykes S."/>
            <person name="Wortman J."/>
            <person name="Nusbaum C."/>
            <person name="Birren B."/>
        </authorList>
    </citation>
    <scope>NUCLEOTIDE SEQUENCE [LARGE SCALE GENOMIC DNA]</scope>
    <source>
        <strain evidence="5">MINIMUS1</strain>
    </source>
</reference>
<accession>A0A182VUK0</accession>
<dbReference type="Proteomes" id="UP000075920">
    <property type="component" value="Unassembled WGS sequence"/>
</dbReference>
<sequence>MLAMHHMTPVEVTQISNLHTITHRRNHPASLSGKVVLSKPYTTVPHRTLTVASGWLLNETTATAKELNSVTHLILEINSEVALFRDLLIHVGQSRDCPELREKIRKLRRSCVEACKHTAALILPQIRT</sequence>
<dbReference type="VEuPathDB" id="VectorBase:AMIN001743"/>
<dbReference type="GO" id="GO:0009968">
    <property type="term" value="P:negative regulation of signal transduction"/>
    <property type="evidence" value="ECO:0007669"/>
    <property type="project" value="UniProtKB-KW"/>
</dbReference>
<dbReference type="AlphaFoldDB" id="A0A182VUK0"/>
<keyword evidence="5" id="KW-1185">Reference proteome</keyword>
<protein>
    <recommendedName>
        <fullName evidence="3">Syntaxin N-terminal domain-containing protein</fullName>
    </recommendedName>
</protein>
<evidence type="ECO:0000256" key="2">
    <source>
        <dbReference type="ARBA" id="ARBA00022700"/>
    </source>
</evidence>
<organism evidence="4 5">
    <name type="scientific">Anopheles minimus</name>
    <dbReference type="NCBI Taxonomy" id="112268"/>
    <lineage>
        <taxon>Eukaryota</taxon>
        <taxon>Metazoa</taxon>
        <taxon>Ecdysozoa</taxon>
        <taxon>Arthropoda</taxon>
        <taxon>Hexapoda</taxon>
        <taxon>Insecta</taxon>
        <taxon>Pterygota</taxon>
        <taxon>Neoptera</taxon>
        <taxon>Endopterygota</taxon>
        <taxon>Diptera</taxon>
        <taxon>Nematocera</taxon>
        <taxon>Culicoidea</taxon>
        <taxon>Culicidae</taxon>
        <taxon>Anophelinae</taxon>
        <taxon>Anopheles</taxon>
    </lineage>
</organism>
<dbReference type="GO" id="GO:0016020">
    <property type="term" value="C:membrane"/>
    <property type="evidence" value="ECO:0007669"/>
    <property type="project" value="InterPro"/>
</dbReference>
<dbReference type="InterPro" id="IPR026512">
    <property type="entry name" value="RGS7BP/RGS9BP"/>
</dbReference>
<proteinExistence type="inferred from homology"/>
<dbReference type="InterPro" id="IPR006011">
    <property type="entry name" value="Syntaxin_N"/>
</dbReference>
<dbReference type="EnsemblMetazoa" id="AMIN001743-RA">
    <property type="protein sequence ID" value="AMIN001743-PA"/>
    <property type="gene ID" value="AMIN001743"/>
</dbReference>
<evidence type="ECO:0000313" key="4">
    <source>
        <dbReference type="EnsemblMetazoa" id="AMIN001743-PA"/>
    </source>
</evidence>
<name>A0A182VUK0_9DIPT</name>
<dbReference type="PANTHER" id="PTHR21029">
    <property type="entry name" value="R-SEVEN BINDING PROTEIN (R7BP) HOMOLOG"/>
    <property type="match status" value="1"/>
</dbReference>
<comment type="similarity">
    <text evidence="1">Belongs to the RGS7BP/RGS9BP family.</text>
</comment>
<feature type="domain" description="Syntaxin N-terminal" evidence="3">
    <location>
        <begin position="68"/>
        <end position="122"/>
    </location>
</feature>
<dbReference type="Gene3D" id="1.20.58.70">
    <property type="match status" value="1"/>
</dbReference>
<evidence type="ECO:0000313" key="5">
    <source>
        <dbReference type="Proteomes" id="UP000075920"/>
    </source>
</evidence>
<evidence type="ECO:0000259" key="3">
    <source>
        <dbReference type="Pfam" id="PF14523"/>
    </source>
</evidence>
<reference evidence="4" key="2">
    <citation type="submission" date="2020-05" db="UniProtKB">
        <authorList>
            <consortium name="EnsemblMetazoa"/>
        </authorList>
    </citation>
    <scope>IDENTIFICATION</scope>
    <source>
        <strain evidence="4">MINIMUS1</strain>
    </source>
</reference>